<evidence type="ECO:0000313" key="3">
    <source>
        <dbReference type="Proteomes" id="UP000287651"/>
    </source>
</evidence>
<reference evidence="2 3" key="1">
    <citation type="journal article" date="2014" name="Agronomy (Basel)">
        <title>A Draft Genome Sequence for Ensete ventricosum, the Drought-Tolerant Tree Against Hunger.</title>
        <authorList>
            <person name="Harrison J."/>
            <person name="Moore K.A."/>
            <person name="Paszkiewicz K."/>
            <person name="Jones T."/>
            <person name="Grant M."/>
            <person name="Ambacheew D."/>
            <person name="Muzemil S."/>
            <person name="Studholme D.J."/>
        </authorList>
    </citation>
    <scope>NUCLEOTIDE SEQUENCE [LARGE SCALE GENOMIC DNA]</scope>
</reference>
<evidence type="ECO:0000256" key="1">
    <source>
        <dbReference type="SAM" id="MobiDB-lite"/>
    </source>
</evidence>
<dbReference type="AlphaFoldDB" id="A0A427AM05"/>
<dbReference type="Proteomes" id="UP000287651">
    <property type="component" value="Unassembled WGS sequence"/>
</dbReference>
<dbReference type="EMBL" id="AMZH03001990">
    <property type="protein sequence ID" value="RRT77192.1"/>
    <property type="molecule type" value="Genomic_DNA"/>
</dbReference>
<feature type="region of interest" description="Disordered" evidence="1">
    <location>
        <begin position="1"/>
        <end position="47"/>
    </location>
</feature>
<feature type="compositionally biased region" description="Polar residues" evidence="1">
    <location>
        <begin position="1"/>
        <end position="10"/>
    </location>
</feature>
<comment type="caution">
    <text evidence="2">The sequence shown here is derived from an EMBL/GenBank/DDBJ whole genome shotgun (WGS) entry which is preliminary data.</text>
</comment>
<accession>A0A427AM05</accession>
<feature type="compositionally biased region" description="Low complexity" evidence="1">
    <location>
        <begin position="11"/>
        <end position="21"/>
    </location>
</feature>
<protein>
    <submittedName>
        <fullName evidence="2">Uncharacterized protein</fullName>
    </submittedName>
</protein>
<proteinExistence type="predicted"/>
<organism evidence="2 3">
    <name type="scientific">Ensete ventricosum</name>
    <name type="common">Abyssinian banana</name>
    <name type="synonym">Musa ensete</name>
    <dbReference type="NCBI Taxonomy" id="4639"/>
    <lineage>
        <taxon>Eukaryota</taxon>
        <taxon>Viridiplantae</taxon>
        <taxon>Streptophyta</taxon>
        <taxon>Embryophyta</taxon>
        <taxon>Tracheophyta</taxon>
        <taxon>Spermatophyta</taxon>
        <taxon>Magnoliopsida</taxon>
        <taxon>Liliopsida</taxon>
        <taxon>Zingiberales</taxon>
        <taxon>Musaceae</taxon>
        <taxon>Ensete</taxon>
    </lineage>
</organism>
<evidence type="ECO:0000313" key="2">
    <source>
        <dbReference type="EMBL" id="RRT77192.1"/>
    </source>
</evidence>
<gene>
    <name evidence="2" type="ORF">B296_00000259</name>
</gene>
<name>A0A427AM05_ENSVE</name>
<sequence length="221" mass="23468">MPSSSPATTASHHLPFPSFSSQPPPPQPSSRQSPLHRFTTTSSPTLPVLAIPPRPLLHPCIAIDPLLQQSQSQPKPSSAIPANRRPRCCLPSPPCKLLPLLLSALIAASPATHPSDLAVLVACRQPHDHQRSIQPQMCDHLSAIATSDIILYSSTSPSALLLLLSPTVVPVTNVSLALGHRSAIVANRCPAAIFLTFLPSLPIPSRISAASSFLPSYCRCH</sequence>